<dbReference type="Proteomes" id="UP001374535">
    <property type="component" value="Chromosome 2"/>
</dbReference>
<evidence type="ECO:0000313" key="3">
    <source>
        <dbReference type="Proteomes" id="UP001374535"/>
    </source>
</evidence>
<name>A0AAQ3S933_VIGMU</name>
<organism evidence="2 3">
    <name type="scientific">Vigna mungo</name>
    <name type="common">Black gram</name>
    <name type="synonym">Phaseolus mungo</name>
    <dbReference type="NCBI Taxonomy" id="3915"/>
    <lineage>
        <taxon>Eukaryota</taxon>
        <taxon>Viridiplantae</taxon>
        <taxon>Streptophyta</taxon>
        <taxon>Embryophyta</taxon>
        <taxon>Tracheophyta</taxon>
        <taxon>Spermatophyta</taxon>
        <taxon>Magnoliopsida</taxon>
        <taxon>eudicotyledons</taxon>
        <taxon>Gunneridae</taxon>
        <taxon>Pentapetalae</taxon>
        <taxon>rosids</taxon>
        <taxon>fabids</taxon>
        <taxon>Fabales</taxon>
        <taxon>Fabaceae</taxon>
        <taxon>Papilionoideae</taxon>
        <taxon>50 kb inversion clade</taxon>
        <taxon>NPAAA clade</taxon>
        <taxon>indigoferoid/millettioid clade</taxon>
        <taxon>Phaseoleae</taxon>
        <taxon>Vigna</taxon>
    </lineage>
</organism>
<protein>
    <recommendedName>
        <fullName evidence="1">Transposase-associated domain-containing protein</fullName>
    </recommendedName>
</protein>
<dbReference type="InterPro" id="IPR029480">
    <property type="entry name" value="Transpos_assoc"/>
</dbReference>
<evidence type="ECO:0000313" key="2">
    <source>
        <dbReference type="EMBL" id="WVZ20943.1"/>
    </source>
</evidence>
<reference evidence="2 3" key="1">
    <citation type="journal article" date="2023" name="Life. Sci Alliance">
        <title>Evolutionary insights into 3D genome organization and epigenetic landscape of Vigna mungo.</title>
        <authorList>
            <person name="Junaid A."/>
            <person name="Singh B."/>
            <person name="Bhatia S."/>
        </authorList>
    </citation>
    <scope>NUCLEOTIDE SEQUENCE [LARGE SCALE GENOMIC DNA]</scope>
    <source>
        <strain evidence="2">Urdbean</strain>
    </source>
</reference>
<proteinExistence type="predicted"/>
<gene>
    <name evidence="2" type="ORF">V8G54_008265</name>
</gene>
<dbReference type="AlphaFoldDB" id="A0AAQ3S933"/>
<dbReference type="EMBL" id="CP144699">
    <property type="protein sequence ID" value="WVZ20943.1"/>
    <property type="molecule type" value="Genomic_DNA"/>
</dbReference>
<evidence type="ECO:0000259" key="1">
    <source>
        <dbReference type="Pfam" id="PF13963"/>
    </source>
</evidence>
<sequence length="163" mass="19262">MDRSWMNERRISEECEKGISMFFQYVQQNAKFVSGTYFCPCIHCLNQIRQDLGNMRDHLSMFDIMRTYTVWTWHGEVLDQPTTSRETNYVEEWMSDHLEDMIRDVGEDNFGRCNLYDSLINDSEQPLFSGCSNFRCLSATLKLFCLKARNGWPKKVSQSCWSC</sequence>
<keyword evidence="3" id="KW-1185">Reference proteome</keyword>
<dbReference type="Pfam" id="PF13963">
    <property type="entry name" value="Transpos_assoc"/>
    <property type="match status" value="1"/>
</dbReference>
<feature type="domain" description="Transposase-associated" evidence="1">
    <location>
        <begin position="3"/>
        <end position="76"/>
    </location>
</feature>
<accession>A0AAQ3S933</accession>